<dbReference type="SUPFAM" id="SSF47090">
    <property type="entry name" value="PGBD-like"/>
    <property type="match status" value="1"/>
</dbReference>
<proteinExistence type="predicted"/>
<feature type="transmembrane region" description="Helical" evidence="2">
    <location>
        <begin position="46"/>
        <end position="66"/>
    </location>
</feature>
<keyword evidence="5" id="KW-1185">Reference proteome</keyword>
<evidence type="ECO:0000259" key="3">
    <source>
        <dbReference type="Pfam" id="PF01471"/>
    </source>
</evidence>
<evidence type="ECO:0000256" key="2">
    <source>
        <dbReference type="SAM" id="Phobius"/>
    </source>
</evidence>
<feature type="domain" description="Peptidoglycan binding-like" evidence="3">
    <location>
        <begin position="160"/>
        <end position="203"/>
    </location>
</feature>
<evidence type="ECO:0000313" key="5">
    <source>
        <dbReference type="Proteomes" id="UP001645859"/>
    </source>
</evidence>
<accession>A0ABS1SDU0</accession>
<evidence type="ECO:0000256" key="1">
    <source>
        <dbReference type="SAM" id="MobiDB-lite"/>
    </source>
</evidence>
<keyword evidence="2" id="KW-0812">Transmembrane</keyword>
<dbReference type="Proteomes" id="UP001645859">
    <property type="component" value="Unassembled WGS sequence"/>
</dbReference>
<dbReference type="Pfam" id="PF01471">
    <property type="entry name" value="PG_binding_1"/>
    <property type="match status" value="1"/>
</dbReference>
<protein>
    <submittedName>
        <fullName evidence="4">Peptidoglycan-binding protein</fullName>
    </submittedName>
</protein>
<keyword evidence="2" id="KW-1133">Transmembrane helix</keyword>
<comment type="caution">
    <text evidence="4">The sequence shown here is derived from an EMBL/GenBank/DDBJ whole genome shotgun (WGS) entry which is preliminary data.</text>
</comment>
<dbReference type="InterPro" id="IPR036365">
    <property type="entry name" value="PGBD-like_sf"/>
</dbReference>
<dbReference type="EMBL" id="QYAC01000002">
    <property type="protein sequence ID" value="MBL3678502.1"/>
    <property type="molecule type" value="Genomic_DNA"/>
</dbReference>
<dbReference type="InterPro" id="IPR002477">
    <property type="entry name" value="Peptidoglycan-bd-like"/>
</dbReference>
<name>A0ABS1SDU0_9MICO</name>
<dbReference type="Gene3D" id="1.10.101.10">
    <property type="entry name" value="PGBD-like superfamily/PGBD"/>
    <property type="match status" value="1"/>
</dbReference>
<keyword evidence="2" id="KW-0472">Membrane</keyword>
<organism evidence="4 5">
    <name type="scientific">Leucobacter chromiireducens subsp. solipictus</name>
    <dbReference type="NCBI Taxonomy" id="398235"/>
    <lineage>
        <taxon>Bacteria</taxon>
        <taxon>Bacillati</taxon>
        <taxon>Actinomycetota</taxon>
        <taxon>Actinomycetes</taxon>
        <taxon>Micrococcales</taxon>
        <taxon>Microbacteriaceae</taxon>
        <taxon>Leucobacter</taxon>
    </lineage>
</organism>
<feature type="region of interest" description="Disordered" evidence="1">
    <location>
        <begin position="1"/>
        <end position="39"/>
    </location>
</feature>
<feature type="compositionally biased region" description="Basic and acidic residues" evidence="1">
    <location>
        <begin position="19"/>
        <end position="38"/>
    </location>
</feature>
<gene>
    <name evidence="4" type="ORF">D3230_04205</name>
</gene>
<sequence>MQRGGGRGLMKATTPLSPDSEHPDERPLDPERSPDAVPRRRRVRTAIIVATITLVAAGSVFAVQALRPAPEPAAAPAPPAAEATVTAGNLTAETTVRGKLRYAHSHTLAATRGGTITELPAPEATLQAGSTAYRIDTIPTVVMAGTMPAWRDFAQGMTPGPDVRQLEENLRSFGYLDAEPSEDFTWHTRWAIRSWQRDLGLPAEDTLSKDLVLFAAAPLRVSALDRQLGDRVDAGTTLFRATGTVKEISASVKPEDAELAAVGAAVTVDLPGGTSAPGTVTGVAAAEEAPNPANAAAGTEASTDATGAAPGELRIPVVITLDDAAATAGLALVSVTVRLGSVVREDVLTVPVDALVPVDAERFAVELAGNRTGGANTPRLIPVTVGAFASGLVEISGDGIREGLTVTVPQR</sequence>
<dbReference type="InterPro" id="IPR036366">
    <property type="entry name" value="PGBDSf"/>
</dbReference>
<reference evidence="4 5" key="1">
    <citation type="submission" date="2018-09" db="EMBL/GenBank/DDBJ databases">
        <title>Comparative genomics of Leucobacter spp.</title>
        <authorList>
            <person name="Reis A.C."/>
            <person name="Kolvenbach B.A."/>
            <person name="Corvini P.F.X."/>
            <person name="Nunes O.C."/>
        </authorList>
    </citation>
    <scope>NUCLEOTIDE SEQUENCE [LARGE SCALE GENOMIC DNA]</scope>
    <source>
        <strain evidence="4 5">TAN 31504</strain>
    </source>
</reference>
<evidence type="ECO:0000313" key="4">
    <source>
        <dbReference type="EMBL" id="MBL3678502.1"/>
    </source>
</evidence>